<protein>
    <submittedName>
        <fullName evidence="2">Uncharacterized protein</fullName>
    </submittedName>
</protein>
<keyword evidence="1" id="KW-0812">Transmembrane</keyword>
<sequence length="122" mass="13118">MPTRQHNKRAERRILPRGRSASHRICFLVPVVLLLLLLLLLLKQHARRSHIQALAFTLAVCFRARLASGAALLLEAPGIFHGLLCLPGFKDGAAGHARTPDAAAAVLARRSAGAPSSLAQLH</sequence>
<evidence type="ECO:0000313" key="2">
    <source>
        <dbReference type="EMBL" id="KAJ4164419.1"/>
    </source>
</evidence>
<keyword evidence="1" id="KW-1133">Transmembrane helix</keyword>
<reference evidence="2" key="1">
    <citation type="journal article" date="2023" name="Access Microbiol">
        <title>De-novo genome assembly for Akanthomyces muscarius, a biocontrol agent of insect agricultural pests.</title>
        <authorList>
            <person name="Erdos Z."/>
            <person name="Studholme D.J."/>
            <person name="Raymond B."/>
            <person name="Sharma M."/>
        </authorList>
    </citation>
    <scope>NUCLEOTIDE SEQUENCE</scope>
    <source>
        <strain evidence="2">Ve6</strain>
    </source>
</reference>
<accession>A0A9W8QQ43</accession>
<dbReference type="Proteomes" id="UP001144673">
    <property type="component" value="Chromosome 1"/>
</dbReference>
<comment type="caution">
    <text evidence="2">The sequence shown here is derived from an EMBL/GenBank/DDBJ whole genome shotgun (WGS) entry which is preliminary data.</text>
</comment>
<gene>
    <name evidence="2" type="ORF">LMH87_006095</name>
</gene>
<feature type="transmembrane region" description="Helical" evidence="1">
    <location>
        <begin position="21"/>
        <end position="42"/>
    </location>
</feature>
<dbReference type="AlphaFoldDB" id="A0A9W8QQ43"/>
<dbReference type="KEGG" id="amus:LMH87_006095"/>
<proteinExistence type="predicted"/>
<evidence type="ECO:0000256" key="1">
    <source>
        <dbReference type="SAM" id="Phobius"/>
    </source>
</evidence>
<name>A0A9W8QQ43_AKAMU</name>
<keyword evidence="1" id="KW-0472">Membrane</keyword>
<dbReference type="RefSeq" id="XP_056059334.1">
    <property type="nucleotide sequence ID" value="XM_056203927.1"/>
</dbReference>
<organism evidence="2 3">
    <name type="scientific">Akanthomyces muscarius</name>
    <name type="common">Entomopathogenic fungus</name>
    <name type="synonym">Lecanicillium muscarium</name>
    <dbReference type="NCBI Taxonomy" id="2231603"/>
    <lineage>
        <taxon>Eukaryota</taxon>
        <taxon>Fungi</taxon>
        <taxon>Dikarya</taxon>
        <taxon>Ascomycota</taxon>
        <taxon>Pezizomycotina</taxon>
        <taxon>Sordariomycetes</taxon>
        <taxon>Hypocreomycetidae</taxon>
        <taxon>Hypocreales</taxon>
        <taxon>Cordycipitaceae</taxon>
        <taxon>Akanthomyces</taxon>
    </lineage>
</organism>
<evidence type="ECO:0000313" key="3">
    <source>
        <dbReference type="Proteomes" id="UP001144673"/>
    </source>
</evidence>
<dbReference type="GeneID" id="80893254"/>
<dbReference type="EMBL" id="JAJHUN010000001">
    <property type="protein sequence ID" value="KAJ4164419.1"/>
    <property type="molecule type" value="Genomic_DNA"/>
</dbReference>
<keyword evidence="3" id="KW-1185">Reference proteome</keyword>